<dbReference type="InterPro" id="IPR001789">
    <property type="entry name" value="Sig_transdc_resp-reg_receiver"/>
</dbReference>
<dbReference type="Gene3D" id="3.20.20.450">
    <property type="entry name" value="EAL domain"/>
    <property type="match status" value="1"/>
</dbReference>
<evidence type="ECO:0000259" key="3">
    <source>
        <dbReference type="PROSITE" id="PS50883"/>
    </source>
</evidence>
<dbReference type="PANTHER" id="PTHR33121">
    <property type="entry name" value="CYCLIC DI-GMP PHOSPHODIESTERASE PDEF"/>
    <property type="match status" value="1"/>
</dbReference>
<dbReference type="PANTHER" id="PTHR33121:SF79">
    <property type="entry name" value="CYCLIC DI-GMP PHOSPHODIESTERASE PDED-RELATED"/>
    <property type="match status" value="1"/>
</dbReference>
<keyword evidence="6" id="KW-1185">Reference proteome</keyword>
<dbReference type="PROSITE" id="PS50883">
    <property type="entry name" value="EAL"/>
    <property type="match status" value="1"/>
</dbReference>
<dbReference type="GO" id="GO:0071111">
    <property type="term" value="F:cyclic-guanylate-specific phosphodiesterase activity"/>
    <property type="evidence" value="ECO:0007669"/>
    <property type="project" value="InterPro"/>
</dbReference>
<evidence type="ECO:0000256" key="1">
    <source>
        <dbReference type="PROSITE-ProRule" id="PRU00169"/>
    </source>
</evidence>
<evidence type="ECO:0000313" key="5">
    <source>
        <dbReference type="EMBL" id="NEV62708.1"/>
    </source>
</evidence>
<dbReference type="InterPro" id="IPR000160">
    <property type="entry name" value="GGDEF_dom"/>
</dbReference>
<feature type="domain" description="Response regulatory" evidence="2">
    <location>
        <begin position="12"/>
        <end position="132"/>
    </location>
</feature>
<dbReference type="EMBL" id="JAAIJQ010000033">
    <property type="protein sequence ID" value="NEV62708.1"/>
    <property type="molecule type" value="Genomic_DNA"/>
</dbReference>
<feature type="domain" description="GGDEF" evidence="4">
    <location>
        <begin position="301"/>
        <end position="434"/>
    </location>
</feature>
<dbReference type="InterPro" id="IPR050706">
    <property type="entry name" value="Cyclic-di-GMP_PDE-like"/>
</dbReference>
<dbReference type="Pfam" id="PF00563">
    <property type="entry name" value="EAL"/>
    <property type="match status" value="1"/>
</dbReference>
<evidence type="ECO:0000259" key="2">
    <source>
        <dbReference type="PROSITE" id="PS50110"/>
    </source>
</evidence>
<dbReference type="SMART" id="SM00448">
    <property type="entry name" value="REC"/>
    <property type="match status" value="2"/>
</dbReference>
<dbReference type="PROSITE" id="PS50110">
    <property type="entry name" value="RESPONSE_REGULATORY"/>
    <property type="match status" value="2"/>
</dbReference>
<dbReference type="InterPro" id="IPR043128">
    <property type="entry name" value="Rev_trsase/Diguanyl_cyclase"/>
</dbReference>
<dbReference type="Pfam" id="PF00990">
    <property type="entry name" value="GGDEF"/>
    <property type="match status" value="1"/>
</dbReference>
<dbReference type="SMART" id="SM00052">
    <property type="entry name" value="EAL"/>
    <property type="match status" value="1"/>
</dbReference>
<feature type="domain" description="EAL" evidence="3">
    <location>
        <begin position="445"/>
        <end position="693"/>
    </location>
</feature>
<dbReference type="SUPFAM" id="SSF52172">
    <property type="entry name" value="CheY-like"/>
    <property type="match status" value="2"/>
</dbReference>
<name>A0A6M0JYW9_9GAMM</name>
<dbReference type="CDD" id="cd01948">
    <property type="entry name" value="EAL"/>
    <property type="match status" value="1"/>
</dbReference>
<gene>
    <name evidence="5" type="ORF">G3446_12545</name>
</gene>
<dbReference type="InterPro" id="IPR035919">
    <property type="entry name" value="EAL_sf"/>
</dbReference>
<accession>A0A6M0JYW9</accession>
<dbReference type="Proteomes" id="UP000483379">
    <property type="component" value="Unassembled WGS sequence"/>
</dbReference>
<dbReference type="InterPro" id="IPR029787">
    <property type="entry name" value="Nucleotide_cyclase"/>
</dbReference>
<comment type="caution">
    <text evidence="5">The sequence shown here is derived from an EMBL/GenBank/DDBJ whole genome shotgun (WGS) entry which is preliminary data.</text>
</comment>
<evidence type="ECO:0000259" key="4">
    <source>
        <dbReference type="PROSITE" id="PS50887"/>
    </source>
</evidence>
<organism evidence="5 6">
    <name type="scientific">Thiorhodococcus minor</name>
    <dbReference type="NCBI Taxonomy" id="57489"/>
    <lineage>
        <taxon>Bacteria</taxon>
        <taxon>Pseudomonadati</taxon>
        <taxon>Pseudomonadota</taxon>
        <taxon>Gammaproteobacteria</taxon>
        <taxon>Chromatiales</taxon>
        <taxon>Chromatiaceae</taxon>
        <taxon>Thiorhodococcus</taxon>
    </lineage>
</organism>
<dbReference type="SMART" id="SM00267">
    <property type="entry name" value="GGDEF"/>
    <property type="match status" value="1"/>
</dbReference>
<reference evidence="5 6" key="1">
    <citation type="submission" date="2020-02" db="EMBL/GenBank/DDBJ databases">
        <title>Genome sequences of Thiorhodococcus mannitoliphagus and Thiorhodococcus minor, purple sulfur photosynthetic bacteria in the gammaproteobacterial family, Chromatiaceae.</title>
        <authorList>
            <person name="Aviles F.A."/>
            <person name="Meyer T.E."/>
            <person name="Kyndt J.A."/>
        </authorList>
    </citation>
    <scope>NUCLEOTIDE SEQUENCE [LARGE SCALE GENOMIC DNA]</scope>
    <source>
        <strain evidence="5 6">DSM 11518</strain>
    </source>
</reference>
<sequence length="694" mass="76660">MTSTTSAPQENRVFYLGADRGLLADLEPLLQPKGLRIASFENAYDLVRELADAAPEVAIVETAALPEEDGLAKLVAELRRARGQTKVICIARDDRREDAMEARLAALRAGAASYLAAPVSPRRLAARVLRMCGLVETTRYRILILDQDAKQAKKIATLLASIGMETLVLDAPMKLLARMQAFRPNLVLMSLYLEGVTGSELTAIIRDHDDFYGIPILFLSDEDDLGKQLAALKAGGDGFIHKPVKRAALIAAVEYRMRMSRWLQDRRTLVNRRETATGFLPRDVFMRHLEQIAKAGAPQSGAIALILVDLDEPQRFLDKLGLTVTEKLLRALEGVLSRLMVTEDSATRMADFRYALLAAREDVGALEALATSLCQQIAGLEPEDREIDFRIAASLGVGLLDSPSEDAVTMVARAEKAVAGARSVGGSQVHVWSSQPTAGASPEAESVVKRLVSAALAQDGFLLLFQPVLALSQSDDELYEAQIRMQTLDGEQIPPADFLSVAERSEMMPRVDRWVLRRAFEVMSAQRESHPGLKLLVHQSVGTLSAPEWFPWLRDQILTLNLTRMYPLLEFQMTDVRQNRAETKVLIDRLGRYGIQICVANVSGSRDEVSLLGRIGVKLAKLSFSVVRNTDRARLTEIVQALQARGIAVIAPGIDDQETVSRVWTCRPDFIQGSYLQPPSQELSFDFHRMSREA</sequence>
<dbReference type="InterPro" id="IPR001633">
    <property type="entry name" value="EAL_dom"/>
</dbReference>
<dbReference type="Gene3D" id="3.30.70.270">
    <property type="match status" value="1"/>
</dbReference>
<proteinExistence type="predicted"/>
<dbReference type="CDD" id="cd00156">
    <property type="entry name" value="REC"/>
    <property type="match status" value="1"/>
</dbReference>
<dbReference type="GO" id="GO:0000160">
    <property type="term" value="P:phosphorelay signal transduction system"/>
    <property type="evidence" value="ECO:0007669"/>
    <property type="project" value="InterPro"/>
</dbReference>
<protein>
    <submittedName>
        <fullName evidence="5">EAL domain-containing protein</fullName>
    </submittedName>
</protein>
<dbReference type="Pfam" id="PF00072">
    <property type="entry name" value="Response_reg"/>
    <property type="match status" value="1"/>
</dbReference>
<evidence type="ECO:0000313" key="6">
    <source>
        <dbReference type="Proteomes" id="UP000483379"/>
    </source>
</evidence>
<feature type="domain" description="Response regulatory" evidence="2">
    <location>
        <begin position="141"/>
        <end position="257"/>
    </location>
</feature>
<dbReference type="SUPFAM" id="SSF55073">
    <property type="entry name" value="Nucleotide cyclase"/>
    <property type="match status" value="1"/>
</dbReference>
<dbReference type="Gene3D" id="3.40.50.2300">
    <property type="match status" value="2"/>
</dbReference>
<dbReference type="InterPro" id="IPR011006">
    <property type="entry name" value="CheY-like_superfamily"/>
</dbReference>
<comment type="caution">
    <text evidence="1">Lacks conserved residue(s) required for the propagation of feature annotation.</text>
</comment>
<dbReference type="AlphaFoldDB" id="A0A6M0JYW9"/>
<dbReference type="PROSITE" id="PS50887">
    <property type="entry name" value="GGDEF"/>
    <property type="match status" value="1"/>
</dbReference>
<dbReference type="SUPFAM" id="SSF141868">
    <property type="entry name" value="EAL domain-like"/>
    <property type="match status" value="1"/>
</dbReference>